<dbReference type="InterPro" id="IPR001075">
    <property type="entry name" value="NIF_FeS_clus_asmbl_NifU_C"/>
</dbReference>
<organism evidence="3 4">
    <name type="scientific">Tritrichomonas musculus</name>
    <dbReference type="NCBI Taxonomy" id="1915356"/>
    <lineage>
        <taxon>Eukaryota</taxon>
        <taxon>Metamonada</taxon>
        <taxon>Parabasalia</taxon>
        <taxon>Tritrichomonadida</taxon>
        <taxon>Tritrichomonadidae</taxon>
        <taxon>Tritrichomonas</taxon>
    </lineage>
</organism>
<accession>A0ABR2JWK8</accession>
<feature type="domain" description="NIF system FeS cluster assembly NifU C-terminal" evidence="2">
    <location>
        <begin position="50"/>
        <end position="112"/>
    </location>
</feature>
<sequence length="124" mass="13739">MLTQALKSNVSTFLDFKRFFTIKINKIPNNSKNEAEKLASDDKIYKAADKIIEERIRPLIKADGGDVSLEDVKNGVLIVTLTGACEGCPSKNVTLYNGILGMVQDEVPGVIGIREKMDFDIFED</sequence>
<gene>
    <name evidence="3" type="ORF">M9Y10_045876</name>
</gene>
<dbReference type="SUPFAM" id="SSF117916">
    <property type="entry name" value="Fe-S cluster assembly (FSCA) domain-like"/>
    <property type="match status" value="1"/>
</dbReference>
<dbReference type="PANTHER" id="PTHR11178:SF1">
    <property type="entry name" value="NFU1 IRON-SULFUR CLUSTER SCAFFOLD HOMOLOG, MITOCHONDRIAL"/>
    <property type="match status" value="1"/>
</dbReference>
<reference evidence="3 4" key="1">
    <citation type="submission" date="2024-04" db="EMBL/GenBank/DDBJ databases">
        <title>Tritrichomonas musculus Genome.</title>
        <authorList>
            <person name="Alves-Ferreira E."/>
            <person name="Grigg M."/>
            <person name="Lorenzi H."/>
            <person name="Galac M."/>
        </authorList>
    </citation>
    <scope>NUCLEOTIDE SEQUENCE [LARGE SCALE GENOMIC DNA]</scope>
    <source>
        <strain evidence="3 4">EAF2021</strain>
    </source>
</reference>
<dbReference type="EMBL" id="JAPFFF010000009">
    <property type="protein sequence ID" value="KAK8883225.1"/>
    <property type="molecule type" value="Genomic_DNA"/>
</dbReference>
<dbReference type="Pfam" id="PF01106">
    <property type="entry name" value="NifU"/>
    <property type="match status" value="1"/>
</dbReference>
<comment type="similarity">
    <text evidence="1">Belongs to the NifU family.</text>
</comment>
<keyword evidence="4" id="KW-1185">Reference proteome</keyword>
<comment type="caution">
    <text evidence="3">The sequence shown here is derived from an EMBL/GenBank/DDBJ whole genome shotgun (WGS) entry which is preliminary data.</text>
</comment>
<evidence type="ECO:0000259" key="2">
    <source>
        <dbReference type="Pfam" id="PF01106"/>
    </source>
</evidence>
<proteinExistence type="inferred from homology"/>
<dbReference type="InterPro" id="IPR034904">
    <property type="entry name" value="FSCA_dom_sf"/>
</dbReference>
<evidence type="ECO:0000313" key="4">
    <source>
        <dbReference type="Proteomes" id="UP001470230"/>
    </source>
</evidence>
<dbReference type="Gene3D" id="3.30.300.130">
    <property type="entry name" value="Fe-S cluster assembly (FSCA)"/>
    <property type="match status" value="1"/>
</dbReference>
<evidence type="ECO:0000256" key="1">
    <source>
        <dbReference type="ARBA" id="ARBA00006420"/>
    </source>
</evidence>
<evidence type="ECO:0000313" key="3">
    <source>
        <dbReference type="EMBL" id="KAK8883225.1"/>
    </source>
</evidence>
<dbReference type="PANTHER" id="PTHR11178">
    <property type="entry name" value="IRON-SULFUR CLUSTER SCAFFOLD PROTEIN NFU-RELATED"/>
    <property type="match status" value="1"/>
</dbReference>
<protein>
    <recommendedName>
        <fullName evidence="2">NIF system FeS cluster assembly NifU C-terminal domain-containing protein</fullName>
    </recommendedName>
</protein>
<dbReference type="Proteomes" id="UP001470230">
    <property type="component" value="Unassembled WGS sequence"/>
</dbReference>
<name>A0ABR2JWK8_9EUKA</name>